<reference evidence="1" key="1">
    <citation type="submission" date="2014-11" db="EMBL/GenBank/DDBJ databases">
        <authorList>
            <person name="Otto D Thomas"/>
            <person name="Naeem Raeece"/>
        </authorList>
    </citation>
    <scope>NUCLEOTIDE SEQUENCE</scope>
</reference>
<protein>
    <recommendedName>
        <fullName evidence="2">Retrotransposon gag domain-containing protein</fullName>
    </recommendedName>
</protein>
<dbReference type="VEuPathDB" id="CryptoDB:Cvel_18947"/>
<sequence length="159" mass="18244">MFLARYGIDEREAERKKRTLLQMTQNFGETSSEYITHFEEQCSAANQSTDDPTALATFIEGIEDDQICIQMESHTYETFEELQVNLRKWEDMVKKWKNRKALAIRKGDRPVKRLRIAVIEGGEEGSPPNRNTTQALSAPPVTEEMVWRMVSSAALTISE</sequence>
<name>A0A0G4FVG3_9ALVE</name>
<dbReference type="EMBL" id="CDMZ01000664">
    <property type="protein sequence ID" value="CEM19060.1"/>
    <property type="molecule type" value="Genomic_DNA"/>
</dbReference>
<proteinExistence type="predicted"/>
<dbReference type="PhylomeDB" id="A0A0G4FVG3"/>
<accession>A0A0G4FVG3</accession>
<organism evidence="1">
    <name type="scientific">Chromera velia CCMP2878</name>
    <dbReference type="NCBI Taxonomy" id="1169474"/>
    <lineage>
        <taxon>Eukaryota</taxon>
        <taxon>Sar</taxon>
        <taxon>Alveolata</taxon>
        <taxon>Colpodellida</taxon>
        <taxon>Chromeraceae</taxon>
        <taxon>Chromera</taxon>
    </lineage>
</organism>
<dbReference type="AlphaFoldDB" id="A0A0G4FVG3"/>
<evidence type="ECO:0008006" key="2">
    <source>
        <dbReference type="Google" id="ProtNLM"/>
    </source>
</evidence>
<gene>
    <name evidence="1" type="ORF">Cvel_18947</name>
</gene>
<evidence type="ECO:0000313" key="1">
    <source>
        <dbReference type="EMBL" id="CEM19060.1"/>
    </source>
</evidence>